<dbReference type="Pfam" id="PF02557">
    <property type="entry name" value="VanY"/>
    <property type="match status" value="1"/>
</dbReference>
<dbReference type="HOGENOM" id="CLU_2921439_0_0_3"/>
<keyword evidence="2" id="KW-0378">Hydrolase</keyword>
<dbReference type="PANTHER" id="PTHR34385:SF1">
    <property type="entry name" value="PEPTIDOGLYCAN L-ALANYL-D-GLUTAMATE ENDOPEPTIDASE CWLK"/>
    <property type="match status" value="1"/>
</dbReference>
<dbReference type="InterPro" id="IPR003709">
    <property type="entry name" value="VanY-like_core_dom"/>
</dbReference>
<dbReference type="EMBL" id="CP000393">
    <property type="protein sequence ID" value="ABG50327.1"/>
    <property type="molecule type" value="Genomic_DNA"/>
</dbReference>
<proteinExistence type="predicted"/>
<dbReference type="SUPFAM" id="SSF55166">
    <property type="entry name" value="Hedgehog/DD-peptidase"/>
    <property type="match status" value="1"/>
</dbReference>
<dbReference type="eggNOG" id="COG1876">
    <property type="taxonomic scope" value="Bacteria"/>
</dbReference>
<sequence length="61" mass="7480">MADSNFPEKDITYEFGETKTFQWLIKNVNQYGFEMSFPENNSQGVSYEYWHWRFSNYDSFQ</sequence>
<organism evidence="2">
    <name type="scientific">Trichodesmium erythraeum (strain IMS101)</name>
    <dbReference type="NCBI Taxonomy" id="203124"/>
    <lineage>
        <taxon>Bacteria</taxon>
        <taxon>Bacillati</taxon>
        <taxon>Cyanobacteriota</taxon>
        <taxon>Cyanophyceae</taxon>
        <taxon>Oscillatoriophycideae</taxon>
        <taxon>Oscillatoriales</taxon>
        <taxon>Microcoleaceae</taxon>
        <taxon>Trichodesmium</taxon>
    </lineage>
</organism>
<reference evidence="2" key="1">
    <citation type="submission" date="2006-06" db="EMBL/GenBank/DDBJ databases">
        <title>Complete sequence of Trichodesmium erythraeum IMS101.</title>
        <authorList>
            <consortium name="US DOE Joint Genome Institute"/>
            <person name="Copeland A."/>
            <person name="Lucas S."/>
            <person name="Lapidus A."/>
            <person name="Barry K."/>
            <person name="Detter J.C."/>
            <person name="Glavina del Rio T."/>
            <person name="Hammon N."/>
            <person name="Israni S."/>
            <person name="Dalin E."/>
            <person name="Tice H."/>
            <person name="Pitluck S."/>
            <person name="Kiss H."/>
            <person name="Munk A.C."/>
            <person name="Brettin T."/>
            <person name="Bruce D."/>
            <person name="Han C."/>
            <person name="Tapia R."/>
            <person name="Gilna P."/>
            <person name="Schmutz J."/>
            <person name="Larimer F."/>
            <person name="Land M."/>
            <person name="Hauser L."/>
            <person name="Kyrpides N."/>
            <person name="Kim E."/>
            <person name="Richardson P."/>
        </authorList>
    </citation>
    <scope>NUCLEOTIDE SEQUENCE [LARGE SCALE GENOMIC DNA]</scope>
    <source>
        <strain evidence="2">IMS101</strain>
    </source>
</reference>
<dbReference type="InterPro" id="IPR009045">
    <property type="entry name" value="Zn_M74/Hedgehog-like"/>
</dbReference>
<evidence type="ECO:0000259" key="1">
    <source>
        <dbReference type="Pfam" id="PF02557"/>
    </source>
</evidence>
<name>Q117J7_TRIEI</name>
<dbReference type="InterPro" id="IPR052179">
    <property type="entry name" value="DD-CPase-like"/>
</dbReference>
<dbReference type="KEGG" id="ter:Tery_0932"/>
<keyword evidence="2" id="KW-0645">Protease</keyword>
<accession>Q117J7</accession>
<dbReference type="STRING" id="203124.Tery_0932"/>
<dbReference type="GO" id="GO:0004180">
    <property type="term" value="F:carboxypeptidase activity"/>
    <property type="evidence" value="ECO:0007669"/>
    <property type="project" value="UniProtKB-KW"/>
</dbReference>
<gene>
    <name evidence="2" type="ordered locus">Tery_0932</name>
</gene>
<dbReference type="GO" id="GO:0006508">
    <property type="term" value="P:proteolysis"/>
    <property type="evidence" value="ECO:0007669"/>
    <property type="project" value="InterPro"/>
</dbReference>
<keyword evidence="2" id="KW-0121">Carboxypeptidase</keyword>
<dbReference type="Gene3D" id="3.30.1380.10">
    <property type="match status" value="1"/>
</dbReference>
<evidence type="ECO:0000313" key="2">
    <source>
        <dbReference type="EMBL" id="ABG50327.1"/>
    </source>
</evidence>
<protein>
    <submittedName>
        <fullName evidence="2">D-alanyl-D-alanine carboxypeptidase</fullName>
    </submittedName>
</protein>
<dbReference type="PANTHER" id="PTHR34385">
    <property type="entry name" value="D-ALANYL-D-ALANINE CARBOXYPEPTIDASE"/>
    <property type="match status" value="1"/>
</dbReference>
<feature type="domain" description="D-alanyl-D-alanine carboxypeptidase-like core" evidence="1">
    <location>
        <begin position="4"/>
        <end position="55"/>
    </location>
</feature>
<dbReference type="AlphaFoldDB" id="Q117J7"/>